<dbReference type="RefSeq" id="WP_099728177.1">
    <property type="nucleotide sequence ID" value="NZ_PEKP01000022.1"/>
</dbReference>
<name>A0A2G8IRC0_BACPU</name>
<evidence type="ECO:0000256" key="1">
    <source>
        <dbReference type="SAM" id="Phobius"/>
    </source>
</evidence>
<organism evidence="3 4">
    <name type="scientific">Bacillus pumilus</name>
    <name type="common">Bacillus mesentericus</name>
    <dbReference type="NCBI Taxonomy" id="1408"/>
    <lineage>
        <taxon>Bacteria</taxon>
        <taxon>Bacillati</taxon>
        <taxon>Bacillota</taxon>
        <taxon>Bacilli</taxon>
        <taxon>Bacillales</taxon>
        <taxon>Bacillaceae</taxon>
        <taxon>Bacillus</taxon>
    </lineage>
</organism>
<evidence type="ECO:0000313" key="3">
    <source>
        <dbReference type="EMBL" id="PIK26002.1"/>
    </source>
</evidence>
<proteinExistence type="predicted"/>
<protein>
    <submittedName>
        <fullName evidence="3">D-alanyl-D-alanine carboxypeptidase</fullName>
    </submittedName>
</protein>
<evidence type="ECO:0000259" key="2">
    <source>
        <dbReference type="Pfam" id="PF13354"/>
    </source>
</evidence>
<evidence type="ECO:0000313" key="4">
    <source>
        <dbReference type="Proteomes" id="UP000230768"/>
    </source>
</evidence>
<dbReference type="PANTHER" id="PTHR35333:SF3">
    <property type="entry name" value="BETA-LACTAMASE-TYPE TRANSPEPTIDASE FOLD CONTAINING PROTEIN"/>
    <property type="match status" value="1"/>
</dbReference>
<dbReference type="InterPro" id="IPR045155">
    <property type="entry name" value="Beta-lactam_cat"/>
</dbReference>
<keyword evidence="1" id="KW-1133">Transmembrane helix</keyword>
<gene>
    <name evidence="3" type="ORF">CTV99_14405</name>
</gene>
<keyword evidence="3" id="KW-0645">Protease</keyword>
<dbReference type="InterPro" id="IPR012338">
    <property type="entry name" value="Beta-lactam/transpept-like"/>
</dbReference>
<dbReference type="GO" id="GO:0004180">
    <property type="term" value="F:carboxypeptidase activity"/>
    <property type="evidence" value="ECO:0007669"/>
    <property type="project" value="UniProtKB-KW"/>
</dbReference>
<dbReference type="Pfam" id="PF13354">
    <property type="entry name" value="Beta-lactamase2"/>
    <property type="match status" value="1"/>
</dbReference>
<keyword evidence="1" id="KW-0812">Transmembrane</keyword>
<dbReference type="GO" id="GO:0046677">
    <property type="term" value="P:response to antibiotic"/>
    <property type="evidence" value="ECO:0007669"/>
    <property type="project" value="InterPro"/>
</dbReference>
<dbReference type="Proteomes" id="UP000230768">
    <property type="component" value="Unassembled WGS sequence"/>
</dbReference>
<feature type="transmembrane region" description="Helical" evidence="1">
    <location>
        <begin position="6"/>
        <end position="24"/>
    </location>
</feature>
<keyword evidence="1" id="KW-0472">Membrane</keyword>
<sequence>MLLKIGLVVLGVVILYVVIQILLYKRDMKKTKEDLLTFVTKNKKDVSVTIIENDDVVLEWNADQKTPLASTVKLVVLFHFVKAVSSGDIKLDEKVALSDVERFYIDRTDGGAHTYWLEVNDFSEHVTLLDVAKGMMQVSSNACTDYLIDRLGLEKINDRMRQAGLTEHDELMPVTPKLLWSSYVSDHRRDALKQMSGVSHEQYKSLMIEIFNIMKNDLEQKKALEEKMKKKNLLSWRIQSLLTQKMTKSTTNEYAHFMKRLHDELLTKEEKSLFSQIVLGETLKTEKDQYLWYKGGSTLFVFTAALYRKTDTSSISISLFINDPKANHSHWIGGVFNEFMLTAAVDQSFRQRLIQAFTT</sequence>
<feature type="domain" description="Beta-lactamase class A catalytic" evidence="2">
    <location>
        <begin position="53"/>
        <end position="277"/>
    </location>
</feature>
<dbReference type="GO" id="GO:0030655">
    <property type="term" value="P:beta-lactam antibiotic catabolic process"/>
    <property type="evidence" value="ECO:0007669"/>
    <property type="project" value="InterPro"/>
</dbReference>
<dbReference type="GO" id="GO:0008800">
    <property type="term" value="F:beta-lactamase activity"/>
    <property type="evidence" value="ECO:0007669"/>
    <property type="project" value="InterPro"/>
</dbReference>
<comment type="caution">
    <text evidence="3">The sequence shown here is derived from an EMBL/GenBank/DDBJ whole genome shotgun (WGS) entry which is preliminary data.</text>
</comment>
<dbReference type="SUPFAM" id="SSF56601">
    <property type="entry name" value="beta-lactamase/transpeptidase-like"/>
    <property type="match status" value="1"/>
</dbReference>
<accession>A0A2G8IRC0</accession>
<keyword evidence="3" id="KW-0378">Hydrolase</keyword>
<reference evidence="3 4" key="1">
    <citation type="submission" date="2017-11" db="EMBL/GenBank/DDBJ databases">
        <title>Draft genome sequence of Bacillus pumilus 51_5il from lake Gorkoye (Russia: Novosibirsk region).</title>
        <authorList>
            <person name="Shipova A.A."/>
            <person name="Rozanov A.S."/>
            <person name="Bryanskaya A.V."/>
            <person name="Peltek S.E."/>
        </authorList>
    </citation>
    <scope>NUCLEOTIDE SEQUENCE [LARGE SCALE GENOMIC DNA]</scope>
    <source>
        <strain evidence="3 4">51_5il</strain>
    </source>
</reference>
<dbReference type="InterPro" id="IPR000871">
    <property type="entry name" value="Beta-lactam_class-A"/>
</dbReference>
<dbReference type="Gene3D" id="3.40.710.10">
    <property type="entry name" value="DD-peptidase/beta-lactamase superfamily"/>
    <property type="match status" value="1"/>
</dbReference>
<dbReference type="PANTHER" id="PTHR35333">
    <property type="entry name" value="BETA-LACTAMASE"/>
    <property type="match status" value="1"/>
</dbReference>
<dbReference type="AlphaFoldDB" id="A0A2G8IRC0"/>
<dbReference type="EMBL" id="PEKP01000022">
    <property type="protein sequence ID" value="PIK26002.1"/>
    <property type="molecule type" value="Genomic_DNA"/>
</dbReference>
<keyword evidence="3" id="KW-0121">Carboxypeptidase</keyword>